<accession>A0A0D1XH81</accession>
<name>A0A0D1XH81_9PEZI</name>
<feature type="region of interest" description="Disordered" evidence="1">
    <location>
        <begin position="1"/>
        <end position="27"/>
    </location>
</feature>
<proteinExistence type="predicted"/>
<organism evidence="2 3">
    <name type="scientific">Verruconis gallopava</name>
    <dbReference type="NCBI Taxonomy" id="253628"/>
    <lineage>
        <taxon>Eukaryota</taxon>
        <taxon>Fungi</taxon>
        <taxon>Dikarya</taxon>
        <taxon>Ascomycota</taxon>
        <taxon>Pezizomycotina</taxon>
        <taxon>Dothideomycetes</taxon>
        <taxon>Pleosporomycetidae</taxon>
        <taxon>Venturiales</taxon>
        <taxon>Sympoventuriaceae</taxon>
        <taxon>Verruconis</taxon>
    </lineage>
</organism>
<evidence type="ECO:0000256" key="1">
    <source>
        <dbReference type="SAM" id="MobiDB-lite"/>
    </source>
</evidence>
<protein>
    <submittedName>
        <fullName evidence="2">Uncharacterized protein</fullName>
    </submittedName>
</protein>
<dbReference type="RefSeq" id="XP_016211440.1">
    <property type="nucleotide sequence ID" value="XM_016360763.1"/>
</dbReference>
<evidence type="ECO:0000313" key="2">
    <source>
        <dbReference type="EMBL" id="KIW01571.1"/>
    </source>
</evidence>
<dbReference type="GeneID" id="27315018"/>
<dbReference type="HOGENOM" id="CLU_702489_0_0_1"/>
<dbReference type="InParanoid" id="A0A0D1XH81"/>
<dbReference type="VEuPathDB" id="FungiDB:PV09_07045"/>
<keyword evidence="3" id="KW-1185">Reference proteome</keyword>
<dbReference type="EMBL" id="KN847554">
    <property type="protein sequence ID" value="KIW01571.1"/>
    <property type="molecule type" value="Genomic_DNA"/>
</dbReference>
<dbReference type="Proteomes" id="UP000053259">
    <property type="component" value="Unassembled WGS sequence"/>
</dbReference>
<dbReference type="AlphaFoldDB" id="A0A0D1XH81"/>
<evidence type="ECO:0000313" key="3">
    <source>
        <dbReference type="Proteomes" id="UP000053259"/>
    </source>
</evidence>
<gene>
    <name evidence="2" type="ORF">PV09_07045</name>
</gene>
<sequence>MASTKNFSSIDIPDTNPPTPQQTPSSMSLLLSFPTNAYIGPFKRIFQISQGKKICASLHTIIPLKRRRCSEPPMHPERAREGLDDEPTVALTAQETARRFIQTGYVSIHDQSIIVKEPREEPLRKIRKCNKGDAWRLWSPRDYKANPRFKYGVFRNEGTSQERIEYTEKQRKNKSTALSALAQGLLVAKQRPLLNTVKAKSTTFNVIDPSGDPVGGARYKLLRHPSLASRMRPRGLSRLGTSLDQVVRRMPPAAVSELKLQLWSDPDISLDEATRITNSQNVLNSVASVESHCTPADVVTEYATDERLDSTASSTHTPIRRQLAQLPLRESVLIAQEMRWTCPIKHGEKAVMKLYSEFFPNVPQIGYLSARHWSSDREKRSKKWRACQKKELE</sequence>
<reference evidence="2 3" key="1">
    <citation type="submission" date="2015-01" db="EMBL/GenBank/DDBJ databases">
        <title>The Genome Sequence of Ochroconis gallopava CBS43764.</title>
        <authorList>
            <consortium name="The Broad Institute Genomics Platform"/>
            <person name="Cuomo C."/>
            <person name="de Hoog S."/>
            <person name="Gorbushina A."/>
            <person name="Stielow B."/>
            <person name="Teixiera M."/>
            <person name="Abouelleil A."/>
            <person name="Chapman S.B."/>
            <person name="Priest M."/>
            <person name="Young S.K."/>
            <person name="Wortman J."/>
            <person name="Nusbaum C."/>
            <person name="Birren B."/>
        </authorList>
    </citation>
    <scope>NUCLEOTIDE SEQUENCE [LARGE SCALE GENOMIC DNA]</scope>
    <source>
        <strain evidence="2 3">CBS 43764</strain>
    </source>
</reference>